<dbReference type="EMBL" id="WJBB01000003">
    <property type="protein sequence ID" value="MBC3796034.1"/>
    <property type="molecule type" value="Genomic_DNA"/>
</dbReference>
<feature type="binding site" evidence="11">
    <location>
        <begin position="32"/>
        <end position="39"/>
    </location>
    <ligand>
        <name>ATP</name>
        <dbReference type="ChEBI" id="CHEBI:30616"/>
    </ligand>
</feature>
<keyword evidence="6" id="KW-0238">DNA-binding</keyword>
<dbReference type="CDD" id="cd17932">
    <property type="entry name" value="DEXQc_UvrD"/>
    <property type="match status" value="1"/>
</dbReference>
<dbReference type="Pfam" id="PF13361">
    <property type="entry name" value="UvrD_C"/>
    <property type="match status" value="1"/>
</dbReference>
<evidence type="ECO:0000256" key="11">
    <source>
        <dbReference type="PROSITE-ProRule" id="PRU00560"/>
    </source>
</evidence>
<comment type="caution">
    <text evidence="13">The sequence shown here is derived from an EMBL/GenBank/DDBJ whole genome shotgun (WGS) entry which is preliminary data.</text>
</comment>
<dbReference type="PANTHER" id="PTHR11070:SF2">
    <property type="entry name" value="ATP-DEPENDENT DNA HELICASE SRS2"/>
    <property type="match status" value="1"/>
</dbReference>
<evidence type="ECO:0000256" key="7">
    <source>
        <dbReference type="ARBA" id="ARBA00023235"/>
    </source>
</evidence>
<organism evidence="13 14">
    <name type="scientific">Acetobacterium tundrae</name>
    <dbReference type="NCBI Taxonomy" id="132932"/>
    <lineage>
        <taxon>Bacteria</taxon>
        <taxon>Bacillati</taxon>
        <taxon>Bacillota</taxon>
        <taxon>Clostridia</taxon>
        <taxon>Eubacteriales</taxon>
        <taxon>Eubacteriaceae</taxon>
        <taxon>Acetobacterium</taxon>
    </lineage>
</organism>
<name>A0ABR6WHS6_9FIRM</name>
<dbReference type="PROSITE" id="PS51198">
    <property type="entry name" value="UVRD_HELICASE_ATP_BIND"/>
    <property type="match status" value="1"/>
</dbReference>
<evidence type="ECO:0000313" key="14">
    <source>
        <dbReference type="Proteomes" id="UP000653358"/>
    </source>
</evidence>
<evidence type="ECO:0000256" key="6">
    <source>
        <dbReference type="ARBA" id="ARBA00023125"/>
    </source>
</evidence>
<dbReference type="InterPro" id="IPR014016">
    <property type="entry name" value="UvrD-like_ATP-bd"/>
</dbReference>
<keyword evidence="5 11" id="KW-0067">ATP-binding</keyword>
<feature type="domain" description="UvrD-like helicase ATP-binding" evidence="12">
    <location>
        <begin position="11"/>
        <end position="284"/>
    </location>
</feature>
<dbReference type="PANTHER" id="PTHR11070">
    <property type="entry name" value="UVRD / RECB / PCRA DNA HELICASE FAMILY MEMBER"/>
    <property type="match status" value="1"/>
</dbReference>
<gene>
    <name evidence="13" type="ORF">GH807_03080</name>
</gene>
<dbReference type="Pfam" id="PF00580">
    <property type="entry name" value="UvrD-helicase"/>
    <property type="match status" value="1"/>
</dbReference>
<comment type="catalytic activity">
    <reaction evidence="10">
        <text>ATP + H2O = ADP + phosphate + H(+)</text>
        <dbReference type="Rhea" id="RHEA:13065"/>
        <dbReference type="ChEBI" id="CHEBI:15377"/>
        <dbReference type="ChEBI" id="CHEBI:15378"/>
        <dbReference type="ChEBI" id="CHEBI:30616"/>
        <dbReference type="ChEBI" id="CHEBI:43474"/>
        <dbReference type="ChEBI" id="CHEBI:456216"/>
        <dbReference type="EC" id="5.6.2.4"/>
    </reaction>
</comment>
<comment type="similarity">
    <text evidence="1">Belongs to the helicase family. UvrD subfamily.</text>
</comment>
<dbReference type="SUPFAM" id="SSF52540">
    <property type="entry name" value="P-loop containing nucleoside triphosphate hydrolases"/>
    <property type="match status" value="1"/>
</dbReference>
<keyword evidence="3 11" id="KW-0378">Hydrolase</keyword>
<evidence type="ECO:0000256" key="2">
    <source>
        <dbReference type="ARBA" id="ARBA00022741"/>
    </source>
</evidence>
<dbReference type="InterPro" id="IPR000212">
    <property type="entry name" value="DNA_helicase_UvrD/REP"/>
</dbReference>
<evidence type="ECO:0000256" key="10">
    <source>
        <dbReference type="ARBA" id="ARBA00048988"/>
    </source>
</evidence>
<proteinExistence type="inferred from homology"/>
<evidence type="ECO:0000256" key="1">
    <source>
        <dbReference type="ARBA" id="ARBA00009922"/>
    </source>
</evidence>
<dbReference type="InterPro" id="IPR027417">
    <property type="entry name" value="P-loop_NTPase"/>
</dbReference>
<evidence type="ECO:0000313" key="13">
    <source>
        <dbReference type="EMBL" id="MBC3796034.1"/>
    </source>
</evidence>
<evidence type="ECO:0000256" key="4">
    <source>
        <dbReference type="ARBA" id="ARBA00022806"/>
    </source>
</evidence>
<dbReference type="InterPro" id="IPR013986">
    <property type="entry name" value="DExx_box_DNA_helicase_dom_sf"/>
</dbReference>
<reference evidence="13 14" key="1">
    <citation type="journal article" date="2020" name="mSystems">
        <title>Defining Genomic and Predicted Metabolic Features of the Acetobacterium Genus.</title>
        <authorList>
            <person name="Ross D.E."/>
            <person name="Marshall C.W."/>
            <person name="Gulliver D."/>
            <person name="May H.D."/>
            <person name="Norman R.S."/>
        </authorList>
    </citation>
    <scope>NUCLEOTIDE SEQUENCE [LARGE SCALE GENOMIC DNA]</scope>
    <source>
        <strain evidence="13 14">DSM 9173</strain>
    </source>
</reference>
<accession>A0ABR6WHS6</accession>
<evidence type="ECO:0000256" key="9">
    <source>
        <dbReference type="ARBA" id="ARBA00034808"/>
    </source>
</evidence>
<dbReference type="Gene3D" id="3.40.50.300">
    <property type="entry name" value="P-loop containing nucleotide triphosphate hydrolases"/>
    <property type="match status" value="3"/>
</dbReference>
<dbReference type="InterPro" id="IPR014017">
    <property type="entry name" value="DNA_helicase_UvrD-like_C"/>
</dbReference>
<dbReference type="Gene3D" id="1.10.10.160">
    <property type="match status" value="1"/>
</dbReference>
<keyword evidence="4 11" id="KW-0347">Helicase</keyword>
<dbReference type="RefSeq" id="WP_148602900.1">
    <property type="nucleotide sequence ID" value="NZ_RXYB01000004.1"/>
</dbReference>
<evidence type="ECO:0000256" key="3">
    <source>
        <dbReference type="ARBA" id="ARBA00022801"/>
    </source>
</evidence>
<protein>
    <recommendedName>
        <fullName evidence="9">DNA 3'-5' helicase</fullName>
        <ecNumber evidence="9">5.6.2.4</ecNumber>
    </recommendedName>
</protein>
<evidence type="ECO:0000256" key="8">
    <source>
        <dbReference type="ARBA" id="ARBA00034617"/>
    </source>
</evidence>
<keyword evidence="2 11" id="KW-0547">Nucleotide-binding</keyword>
<dbReference type="Proteomes" id="UP000653358">
    <property type="component" value="Unassembled WGS sequence"/>
</dbReference>
<evidence type="ECO:0000256" key="5">
    <source>
        <dbReference type="ARBA" id="ARBA00022840"/>
    </source>
</evidence>
<sequence length="595" mass="69215">MKQEFNIKLAQIEKDEKQLEAYRTNDNTVVLAGPGSGKTTILTLKIMRLLSEMINEPRGIACVTYSREAAREFKERLIKIGLPNRKNIFLGTVHSFCLAEVIFPYSKLYPQYNIPSPIKLISNKEKTSIFDRLKTEKGANTDILKMDRERTRKIEGLSKISTPIDNIASELGISYENELEKLGLIDYISIVKYATMLIQNEEYVRICLEAKFPWIIIDEYQDLGKPLHEMVLSLITTTKMKYFVVGDPDQSIYDFQGASPEYLLELGKDFSIHTIILTNNYRSAEKIIKASEIVLGEKRNYIAKGPLKDYTAKIEFVSCECEISEQVTEVVKRIHVDYQKGMPYHEMAILCGNKYQISDVCKCLQENSIDFYVSKHPFEISDMIKWFQKCAGWVTEQSVSFDEIYSFWCRINNNVELLIDEKIMMLKRQLYKVMTESAKHQKSIKAWILYIFEELAIDQLLEEIDLLPDENDNIIILKNSLEILPYKEYSLLDFYNMTTPNNQVIVSTRHGSKGLEFDVIYMIGMEEGNFPYYRCSESEEKESCRICFVCVSRARKKCVLLYSKHITINTKNGPWTKDCKPNRFWKMLYQGRDCK</sequence>
<keyword evidence="14" id="KW-1185">Reference proteome</keyword>
<dbReference type="EC" id="5.6.2.4" evidence="9"/>
<evidence type="ECO:0000259" key="12">
    <source>
        <dbReference type="PROSITE" id="PS51198"/>
    </source>
</evidence>
<comment type="catalytic activity">
    <reaction evidence="8">
        <text>Couples ATP hydrolysis with the unwinding of duplex DNA by translocating in the 3'-5' direction.</text>
        <dbReference type="EC" id="5.6.2.4"/>
    </reaction>
</comment>
<keyword evidence="7" id="KW-0413">Isomerase</keyword>